<evidence type="ECO:0000256" key="12">
    <source>
        <dbReference type="ARBA" id="ARBA00023125"/>
    </source>
</evidence>
<dbReference type="InterPro" id="IPR003439">
    <property type="entry name" value="ABC_transporter-like_ATP-bd"/>
</dbReference>
<evidence type="ECO:0000256" key="3">
    <source>
        <dbReference type="ARBA" id="ARBA00022723"/>
    </source>
</evidence>
<dbReference type="KEGG" id="cau:Caur_2643"/>
<dbReference type="Pfam" id="PF17755">
    <property type="entry name" value="UvrA_DNA-bind"/>
    <property type="match status" value="1"/>
</dbReference>
<dbReference type="InterPro" id="IPR041552">
    <property type="entry name" value="UvrA_DNA-bd"/>
</dbReference>
<dbReference type="InterPro" id="IPR041102">
    <property type="entry name" value="UvrA_inter"/>
</dbReference>
<keyword evidence="8" id="KW-0863">Zinc-finger</keyword>
<dbReference type="GO" id="GO:0003677">
    <property type="term" value="F:DNA binding"/>
    <property type="evidence" value="ECO:0000318"/>
    <property type="project" value="GO_Central"/>
</dbReference>
<dbReference type="GO" id="GO:0008270">
    <property type="term" value="F:zinc ion binding"/>
    <property type="evidence" value="ECO:0007669"/>
    <property type="project" value="UniProtKB-KW"/>
</dbReference>
<comment type="similarity">
    <text evidence="14">Belongs to the ABC transporter superfamily. UvrA family.</text>
</comment>
<keyword evidence="12" id="KW-0238">DNA-binding</keyword>
<dbReference type="InterPro" id="IPR004602">
    <property type="entry name" value="UvrA"/>
</dbReference>
<dbReference type="GO" id="GO:0009380">
    <property type="term" value="C:excinuclease repair complex"/>
    <property type="evidence" value="ECO:0007669"/>
    <property type="project" value="InterPro"/>
</dbReference>
<feature type="domain" description="ABC transporter" evidence="17">
    <location>
        <begin position="611"/>
        <end position="936"/>
    </location>
</feature>
<dbReference type="Gene3D" id="3.30.1490.20">
    <property type="entry name" value="ATP-grasp fold, A domain"/>
    <property type="match status" value="1"/>
</dbReference>
<keyword evidence="11" id="KW-0267">Excision nuclease</keyword>
<dbReference type="PANTHER" id="PTHR43152">
    <property type="entry name" value="UVRABC SYSTEM PROTEIN A"/>
    <property type="match status" value="1"/>
</dbReference>
<dbReference type="GO" id="GO:0005829">
    <property type="term" value="C:cytosol"/>
    <property type="evidence" value="ECO:0000318"/>
    <property type="project" value="GO_Central"/>
</dbReference>
<dbReference type="InterPro" id="IPR027417">
    <property type="entry name" value="P-loop_NTPase"/>
</dbReference>
<evidence type="ECO:0000256" key="11">
    <source>
        <dbReference type="ARBA" id="ARBA00022881"/>
    </source>
</evidence>
<evidence type="ECO:0000256" key="7">
    <source>
        <dbReference type="ARBA" id="ARBA00022769"/>
    </source>
</evidence>
<evidence type="ECO:0000256" key="15">
    <source>
        <dbReference type="ARBA" id="ARBA00039316"/>
    </source>
</evidence>
<dbReference type="Gene3D" id="1.20.1580.10">
    <property type="entry name" value="ABC transporter ATPase like domain"/>
    <property type="match status" value="2"/>
</dbReference>
<evidence type="ECO:0000256" key="14">
    <source>
        <dbReference type="ARBA" id="ARBA00038000"/>
    </source>
</evidence>
<keyword evidence="6" id="KW-0227">DNA damage</keyword>
<accession>A9WIX2</accession>
<dbReference type="NCBIfam" id="TIGR00630">
    <property type="entry name" value="uvra"/>
    <property type="match status" value="1"/>
</dbReference>
<dbReference type="CDD" id="cd03271">
    <property type="entry name" value="ABC_UvrA_II"/>
    <property type="match status" value="1"/>
</dbReference>
<dbReference type="GO" id="GO:0005524">
    <property type="term" value="F:ATP binding"/>
    <property type="evidence" value="ECO:0007669"/>
    <property type="project" value="UniProtKB-KW"/>
</dbReference>
<evidence type="ECO:0000256" key="1">
    <source>
        <dbReference type="ARBA" id="ARBA00004496"/>
    </source>
</evidence>
<evidence type="ECO:0000256" key="8">
    <source>
        <dbReference type="ARBA" id="ARBA00022771"/>
    </source>
</evidence>
<dbReference type="Proteomes" id="UP000002008">
    <property type="component" value="Chromosome"/>
</dbReference>
<dbReference type="SUPFAM" id="SSF52540">
    <property type="entry name" value="P-loop containing nucleoside triphosphate hydrolases"/>
    <property type="match status" value="2"/>
</dbReference>
<keyword evidence="3" id="KW-0479">Metal-binding</keyword>
<evidence type="ECO:0000313" key="18">
    <source>
        <dbReference type="EMBL" id="ABY35849.1"/>
    </source>
</evidence>
<evidence type="ECO:0000256" key="16">
    <source>
        <dbReference type="ARBA" id="ARBA00042156"/>
    </source>
</evidence>
<dbReference type="EMBL" id="CP000909">
    <property type="protein sequence ID" value="ABY35849.1"/>
    <property type="molecule type" value="Genomic_DNA"/>
</dbReference>
<comment type="subcellular location">
    <subcellularLocation>
        <location evidence="1">Cytoplasm</location>
    </subcellularLocation>
</comment>
<keyword evidence="10" id="KW-0067">ATP-binding</keyword>
<keyword evidence="5" id="KW-0547">Nucleotide-binding</keyword>
<dbReference type="InterPro" id="IPR017871">
    <property type="entry name" value="ABC_transporter-like_CS"/>
</dbReference>
<dbReference type="Gene3D" id="3.40.50.300">
    <property type="entry name" value="P-loop containing nucleotide triphosphate hydrolases"/>
    <property type="match status" value="2"/>
</dbReference>
<dbReference type="RefSeq" id="WP_012258502.1">
    <property type="nucleotide sequence ID" value="NC_010175.1"/>
</dbReference>
<dbReference type="InterPro" id="IPR013815">
    <property type="entry name" value="ATP_grasp_subdomain_1"/>
</dbReference>
<evidence type="ECO:0000256" key="10">
    <source>
        <dbReference type="ARBA" id="ARBA00022840"/>
    </source>
</evidence>
<dbReference type="PROSITE" id="PS00211">
    <property type="entry name" value="ABC_TRANSPORTER_1"/>
    <property type="match status" value="2"/>
</dbReference>
<name>A9WIX2_CHLAA</name>
<keyword evidence="4" id="KW-0677">Repeat</keyword>
<keyword evidence="19" id="KW-1185">Reference proteome</keyword>
<dbReference type="Pfam" id="PF17760">
    <property type="entry name" value="UvrA_inter"/>
    <property type="match status" value="1"/>
</dbReference>
<reference evidence="19" key="1">
    <citation type="journal article" date="2011" name="BMC Genomics">
        <title>Complete genome sequence of the filamentous anoxygenic phototrophic bacterium Chloroflexus aurantiacus.</title>
        <authorList>
            <person name="Tang K.H."/>
            <person name="Barry K."/>
            <person name="Chertkov O."/>
            <person name="Dalin E."/>
            <person name="Han C.S."/>
            <person name="Hauser L.J."/>
            <person name="Honchak B.M."/>
            <person name="Karbach L.E."/>
            <person name="Land M.L."/>
            <person name="Lapidus A."/>
            <person name="Larimer F.W."/>
            <person name="Mikhailova N."/>
            <person name="Pitluck S."/>
            <person name="Pierson B.K."/>
            <person name="Blankenship R.E."/>
        </authorList>
    </citation>
    <scope>NUCLEOTIDE SEQUENCE [LARGE SCALE GENOMIC DNA]</scope>
    <source>
        <strain evidence="19">ATCC 29366 / DSM 635 / J-10-fl</strain>
    </source>
</reference>
<evidence type="ECO:0000256" key="4">
    <source>
        <dbReference type="ARBA" id="ARBA00022737"/>
    </source>
</evidence>
<evidence type="ECO:0000256" key="5">
    <source>
        <dbReference type="ARBA" id="ARBA00022741"/>
    </source>
</evidence>
<dbReference type="GO" id="GO:0016887">
    <property type="term" value="F:ATP hydrolysis activity"/>
    <property type="evidence" value="ECO:0007669"/>
    <property type="project" value="InterPro"/>
</dbReference>
<dbReference type="InParanoid" id="A9WIX2"/>
<keyword evidence="2" id="KW-0963">Cytoplasm</keyword>
<protein>
    <recommendedName>
        <fullName evidence="15">UvrABC system protein A</fullName>
    </recommendedName>
    <alternativeName>
        <fullName evidence="16">Excinuclease ABC subunit A</fullName>
    </alternativeName>
</protein>
<keyword evidence="13" id="KW-0234">DNA repair</keyword>
<evidence type="ECO:0000256" key="9">
    <source>
        <dbReference type="ARBA" id="ARBA00022833"/>
    </source>
</evidence>
<dbReference type="HOGENOM" id="CLU_001370_0_2_0"/>
<keyword evidence="7" id="KW-0228">DNA excision</keyword>
<dbReference type="PATRIC" id="fig|324602.8.peg.2978"/>
<keyword evidence="9" id="KW-0862">Zinc</keyword>
<proteinExistence type="inferred from homology"/>
<dbReference type="PROSITE" id="PS50893">
    <property type="entry name" value="ABC_TRANSPORTER_2"/>
    <property type="match status" value="1"/>
</dbReference>
<dbReference type="eggNOG" id="COG0178">
    <property type="taxonomic scope" value="Bacteria"/>
</dbReference>
<dbReference type="GO" id="GO:0006289">
    <property type="term" value="P:nucleotide-excision repair"/>
    <property type="evidence" value="ECO:0007669"/>
    <property type="project" value="InterPro"/>
</dbReference>
<evidence type="ECO:0000256" key="6">
    <source>
        <dbReference type="ARBA" id="ARBA00022763"/>
    </source>
</evidence>
<dbReference type="GO" id="GO:0006974">
    <property type="term" value="P:DNA damage response"/>
    <property type="evidence" value="ECO:0000318"/>
    <property type="project" value="GO_Central"/>
</dbReference>
<evidence type="ECO:0000256" key="13">
    <source>
        <dbReference type="ARBA" id="ARBA00023204"/>
    </source>
</evidence>
<dbReference type="PANTHER" id="PTHR43152:SF3">
    <property type="entry name" value="UVRABC SYSTEM PROTEIN A"/>
    <property type="match status" value="1"/>
</dbReference>
<dbReference type="EnsemblBacteria" id="ABY35849">
    <property type="protein sequence ID" value="ABY35849"/>
    <property type="gene ID" value="Caur_2643"/>
</dbReference>
<dbReference type="GO" id="GO:0004518">
    <property type="term" value="F:nuclease activity"/>
    <property type="evidence" value="ECO:0007669"/>
    <property type="project" value="UniProtKB-KW"/>
</dbReference>
<dbReference type="STRING" id="324602.Caur_2643"/>
<evidence type="ECO:0000256" key="2">
    <source>
        <dbReference type="ARBA" id="ARBA00022490"/>
    </source>
</evidence>
<evidence type="ECO:0000259" key="17">
    <source>
        <dbReference type="PROSITE" id="PS50893"/>
    </source>
</evidence>
<dbReference type="Gene3D" id="1.10.8.280">
    <property type="entry name" value="ABC transporter ATPase domain-like"/>
    <property type="match status" value="1"/>
</dbReference>
<sequence length="947" mass="103819">MDWIRIRGARTHNLKQIDLDIPRGKLVAITGVSGSGKSSLAFDTIFAEGQRRYVESLSVYARQLLGQIEKPDVDLIEGLSPAIAIDQKGSARNPRSTVGTVTEIYDFLRLLFARIGQPHCPQCRSPLRRYTPQQMVDVIVNLPVGRRVLLLAPLTGESESVLSEIRRRGFVRARIDGTVYDLDEPVRLEKYQPHTIEAIVDRLIIRQTTDGTPALDRVRVADSVETALKLSGGQLIVQVIDGDEYLLSERYTCPQHGPLDLGQLEPRDFSFNSPQGSCPTCTGLGIVPEFDPALVIPDRSLPLLEAIAPWREGDANSQRYYRDMVRSFANHFGIDPTAPVSSLSPECLSALLYGTGGEPITLHYHVNGQPRSLEAEFEGVIPNLRRRLAGQGADGDSSVLEQYTTPRACPACAGTRLRAEVRAILIAGRSIADVHQMTIGEAFAWASWLLEQAQLSPRDQTIARPIVHEITQRLRFLQEVGLAYLTLDRTTMTLSGGEMQRVRLATQLGAGLSGVLYVLDEPSSGLHPRDHDRLLATLFHLRDLGNSLVVVEHDEATIRAADWIVDIGPGAGPRGGEVVVNGSLPDLLQNPRSLTGQYLSGQRRIPLPAQRRQPNGRWLELRGCRANNLKNIDVRIPLGCFVVVSGVSGSGKSSLIGDTLAPRLSQLLHGGKTRAGEHDALLGIEHLERVVVVDQSPIGRTPRSNPATYSRIFDTIRQLFAATNEAKARGYDAARFSFNVKGGRCEHCAGEGLIQVEMQFLPDLFVPCDVCHGTRYNRETLDIRYRGLNIAEVLDLTIADALDFFARVPTIAERLQTLHDVGLDYLKLGQPAPTLSGGEAQRIKLAAELSRRSNGHTLYILDEPTTGLHLADIDRLLFVLQRLVDAGNTVLVIEHQLDLIAAADWVIELGPEGGERGGYLIGAGPPETIAAIPVSPTGAYLRQKLAF</sequence>
<dbReference type="AlphaFoldDB" id="A9WIX2"/>
<gene>
    <name evidence="18" type="ordered locus">Caur_2643</name>
</gene>
<organism evidence="18 19">
    <name type="scientific">Chloroflexus aurantiacus (strain ATCC 29366 / DSM 635 / J-10-fl)</name>
    <dbReference type="NCBI Taxonomy" id="324602"/>
    <lineage>
        <taxon>Bacteria</taxon>
        <taxon>Bacillati</taxon>
        <taxon>Chloroflexota</taxon>
        <taxon>Chloroflexia</taxon>
        <taxon>Chloroflexales</taxon>
        <taxon>Chloroflexineae</taxon>
        <taxon>Chloroflexaceae</taxon>
        <taxon>Chloroflexus</taxon>
    </lineage>
</organism>
<dbReference type="NCBIfam" id="NF001503">
    <property type="entry name" value="PRK00349.1"/>
    <property type="match status" value="1"/>
</dbReference>
<dbReference type="FunFam" id="1.20.1580.10:FF:000002">
    <property type="entry name" value="UvrABC system protein A"/>
    <property type="match status" value="1"/>
</dbReference>
<evidence type="ECO:0000313" key="19">
    <source>
        <dbReference type="Proteomes" id="UP000002008"/>
    </source>
</evidence>